<comment type="caution">
    <text evidence="3">The sequence shown here is derived from an EMBL/GenBank/DDBJ whole genome shotgun (WGS) entry which is preliminary data.</text>
</comment>
<dbReference type="InterPro" id="IPR008978">
    <property type="entry name" value="HSP20-like_chaperone"/>
</dbReference>
<dbReference type="Gene3D" id="2.60.40.790">
    <property type="match status" value="1"/>
</dbReference>
<feature type="region of interest" description="Disordered" evidence="1">
    <location>
        <begin position="1"/>
        <end position="81"/>
    </location>
</feature>
<evidence type="ECO:0000313" key="4">
    <source>
        <dbReference type="Proteomes" id="UP001175227"/>
    </source>
</evidence>
<sequence>MSDYRQSRRGGSGRGDDFSPVDSPTRVTVPPSPADRLNAPRYNYYAHSSGTSHSLSQSQSQQQSEANVMRGEFSFSDDSSVPLVEDQGLDELWGSLRQKKETQMAKDKSKVKSLEEVAFSQQSAEIPEPPRPPMHKSVKRTKSLTSFRESSDGKILIAFFDMRDVAKENINVTFQSHRLMVSWFSVTVNETEDEEGRVVIEKVEKNYQRTLPLPEGTKFEEIRGTMNGRHLVLRLPNSRAFKVQNHYHVSYAAGFHISASPRHHASEKSGIRLQPSDLTGGSMGHIDSGWTHKWGVFLSPGVRS</sequence>
<feature type="region of interest" description="Disordered" evidence="1">
    <location>
        <begin position="120"/>
        <end position="141"/>
    </location>
</feature>
<accession>A0AA39P9R7</accession>
<dbReference type="EMBL" id="JAUEPR010000010">
    <property type="protein sequence ID" value="KAK0480039.1"/>
    <property type="molecule type" value="Genomic_DNA"/>
</dbReference>
<dbReference type="CDD" id="cd06464">
    <property type="entry name" value="ACD_sHsps-like"/>
    <property type="match status" value="1"/>
</dbReference>
<evidence type="ECO:0000313" key="3">
    <source>
        <dbReference type="EMBL" id="KAK0480039.1"/>
    </source>
</evidence>
<name>A0AA39P9R7_9AGAR</name>
<dbReference type="Pfam" id="PF00011">
    <property type="entry name" value="HSP20"/>
    <property type="match status" value="1"/>
</dbReference>
<feature type="compositionally biased region" description="Low complexity" evidence="1">
    <location>
        <begin position="48"/>
        <end position="64"/>
    </location>
</feature>
<feature type="domain" description="SHSP" evidence="2">
    <location>
        <begin position="160"/>
        <end position="240"/>
    </location>
</feature>
<dbReference type="Proteomes" id="UP001175227">
    <property type="component" value="Unassembled WGS sequence"/>
</dbReference>
<dbReference type="InterPro" id="IPR002068">
    <property type="entry name" value="A-crystallin/Hsp20_dom"/>
</dbReference>
<dbReference type="AlphaFoldDB" id="A0AA39P9R7"/>
<protein>
    <recommendedName>
        <fullName evidence="2">SHSP domain-containing protein</fullName>
    </recommendedName>
</protein>
<keyword evidence="4" id="KW-1185">Reference proteome</keyword>
<dbReference type="SUPFAM" id="SSF49764">
    <property type="entry name" value="HSP20-like chaperones"/>
    <property type="match status" value="1"/>
</dbReference>
<organism evidence="3 4">
    <name type="scientific">Armillaria novae-zelandiae</name>
    <dbReference type="NCBI Taxonomy" id="153914"/>
    <lineage>
        <taxon>Eukaryota</taxon>
        <taxon>Fungi</taxon>
        <taxon>Dikarya</taxon>
        <taxon>Basidiomycota</taxon>
        <taxon>Agaricomycotina</taxon>
        <taxon>Agaricomycetes</taxon>
        <taxon>Agaricomycetidae</taxon>
        <taxon>Agaricales</taxon>
        <taxon>Marasmiineae</taxon>
        <taxon>Physalacriaceae</taxon>
        <taxon>Armillaria</taxon>
    </lineage>
</organism>
<evidence type="ECO:0000256" key="1">
    <source>
        <dbReference type="SAM" id="MobiDB-lite"/>
    </source>
</evidence>
<proteinExistence type="predicted"/>
<evidence type="ECO:0000259" key="2">
    <source>
        <dbReference type="Pfam" id="PF00011"/>
    </source>
</evidence>
<reference evidence="3" key="1">
    <citation type="submission" date="2023-06" db="EMBL/GenBank/DDBJ databases">
        <authorList>
            <consortium name="Lawrence Berkeley National Laboratory"/>
            <person name="Ahrendt S."/>
            <person name="Sahu N."/>
            <person name="Indic B."/>
            <person name="Wong-Bajracharya J."/>
            <person name="Merenyi Z."/>
            <person name="Ke H.-M."/>
            <person name="Monk M."/>
            <person name="Kocsube S."/>
            <person name="Drula E."/>
            <person name="Lipzen A."/>
            <person name="Balint B."/>
            <person name="Henrissat B."/>
            <person name="Andreopoulos B."/>
            <person name="Martin F.M."/>
            <person name="Harder C.B."/>
            <person name="Rigling D."/>
            <person name="Ford K.L."/>
            <person name="Foster G.D."/>
            <person name="Pangilinan J."/>
            <person name="Papanicolaou A."/>
            <person name="Barry K."/>
            <person name="LaButti K."/>
            <person name="Viragh M."/>
            <person name="Koriabine M."/>
            <person name="Yan M."/>
            <person name="Riley R."/>
            <person name="Champramary S."/>
            <person name="Plett K.L."/>
            <person name="Tsai I.J."/>
            <person name="Slot J."/>
            <person name="Sipos G."/>
            <person name="Plett J."/>
            <person name="Nagy L.G."/>
            <person name="Grigoriev I.V."/>
        </authorList>
    </citation>
    <scope>NUCLEOTIDE SEQUENCE</scope>
    <source>
        <strain evidence="3">ICMP 16352</strain>
    </source>
</reference>
<gene>
    <name evidence="3" type="ORF">IW261DRAFT_1419308</name>
</gene>